<gene>
    <name evidence="3" type="ORF">DT076_06360</name>
</gene>
<feature type="region of interest" description="Disordered" evidence="1">
    <location>
        <begin position="1"/>
        <end position="23"/>
    </location>
</feature>
<dbReference type="EMBL" id="QOUI01000003">
    <property type="protein sequence ID" value="RCK70278.1"/>
    <property type="molecule type" value="Genomic_DNA"/>
</dbReference>
<feature type="transmembrane region" description="Helical" evidence="2">
    <location>
        <begin position="59"/>
        <end position="82"/>
    </location>
</feature>
<protein>
    <submittedName>
        <fullName evidence="3">Uncharacterized protein</fullName>
    </submittedName>
</protein>
<keyword evidence="2" id="KW-0472">Membrane</keyword>
<evidence type="ECO:0000313" key="3">
    <source>
        <dbReference type="EMBL" id="RCK70278.1"/>
    </source>
</evidence>
<evidence type="ECO:0000256" key="1">
    <source>
        <dbReference type="SAM" id="MobiDB-lite"/>
    </source>
</evidence>
<name>A0A367YWT0_9ACTN</name>
<organism evidence="3 4">
    <name type="scientific">Desertihabitans brevis</name>
    <dbReference type="NCBI Taxonomy" id="2268447"/>
    <lineage>
        <taxon>Bacteria</taxon>
        <taxon>Bacillati</taxon>
        <taxon>Actinomycetota</taxon>
        <taxon>Actinomycetes</taxon>
        <taxon>Propionibacteriales</taxon>
        <taxon>Propionibacteriaceae</taxon>
        <taxon>Desertihabitans</taxon>
    </lineage>
</organism>
<accession>A0A367YWT0</accession>
<feature type="transmembrane region" description="Helical" evidence="2">
    <location>
        <begin position="121"/>
        <end position="148"/>
    </location>
</feature>
<keyword evidence="4" id="KW-1185">Reference proteome</keyword>
<dbReference type="AlphaFoldDB" id="A0A367YWT0"/>
<evidence type="ECO:0000313" key="4">
    <source>
        <dbReference type="Proteomes" id="UP000252770"/>
    </source>
</evidence>
<sequence length="156" mass="16188">MEDTGADDTTTDHRTGRTRPVAAPAARRWPPVLLVPAVAGLATLVVMVVRALGSGADDAAPTAALFVVWNLLPWVAAAVLVLVVHRREPLTAPVLWFGTVLLAVLAGGLITAALVSGDAQAGIVFVVLPVYLLLGLVLLLALALVIGVGRRRGRAR</sequence>
<comment type="caution">
    <text evidence="3">The sequence shown here is derived from an EMBL/GenBank/DDBJ whole genome shotgun (WGS) entry which is preliminary data.</text>
</comment>
<evidence type="ECO:0000256" key="2">
    <source>
        <dbReference type="SAM" id="Phobius"/>
    </source>
</evidence>
<feature type="transmembrane region" description="Helical" evidence="2">
    <location>
        <begin position="94"/>
        <end position="115"/>
    </location>
</feature>
<dbReference type="Proteomes" id="UP000252770">
    <property type="component" value="Unassembled WGS sequence"/>
</dbReference>
<proteinExistence type="predicted"/>
<keyword evidence="2" id="KW-1133">Transmembrane helix</keyword>
<feature type="transmembrane region" description="Helical" evidence="2">
    <location>
        <begin position="32"/>
        <end position="53"/>
    </location>
</feature>
<reference evidence="3 4" key="1">
    <citation type="submission" date="2018-07" db="EMBL/GenBank/DDBJ databases">
        <title>Desertimonas flava gen. nov. sp. nov.</title>
        <authorList>
            <person name="Liu S."/>
        </authorList>
    </citation>
    <scope>NUCLEOTIDE SEQUENCE [LARGE SCALE GENOMIC DNA]</scope>
    <source>
        <strain evidence="3 4">16Sb5-5</strain>
    </source>
</reference>
<keyword evidence="2" id="KW-0812">Transmembrane</keyword>
<dbReference type="RefSeq" id="WP_114125820.1">
    <property type="nucleotide sequence ID" value="NZ_QOUI01000003.1"/>
</dbReference>